<dbReference type="SUPFAM" id="SSF47413">
    <property type="entry name" value="lambda repressor-like DNA-binding domains"/>
    <property type="match status" value="1"/>
</dbReference>
<keyword evidence="6" id="KW-1185">Reference proteome</keyword>
<dbReference type="GO" id="GO:0000976">
    <property type="term" value="F:transcription cis-regulatory region binding"/>
    <property type="evidence" value="ECO:0007669"/>
    <property type="project" value="TreeGrafter"/>
</dbReference>
<feature type="domain" description="HTH lacI-type" evidence="4">
    <location>
        <begin position="5"/>
        <end position="59"/>
    </location>
</feature>
<accession>A0A2S5GDT2</accession>
<dbReference type="Pfam" id="PF00356">
    <property type="entry name" value="LacI"/>
    <property type="match status" value="1"/>
</dbReference>
<dbReference type="SMART" id="SM00354">
    <property type="entry name" value="HTH_LACI"/>
    <property type="match status" value="1"/>
</dbReference>
<dbReference type="PANTHER" id="PTHR30146:SF24">
    <property type="entry name" value="XYLOSE OPERON REGULATORY PROTEIN"/>
    <property type="match status" value="1"/>
</dbReference>
<evidence type="ECO:0000256" key="2">
    <source>
        <dbReference type="ARBA" id="ARBA00023125"/>
    </source>
</evidence>
<dbReference type="EMBL" id="PREZ01000003">
    <property type="protein sequence ID" value="PPA71071.1"/>
    <property type="molecule type" value="Genomic_DNA"/>
</dbReference>
<protein>
    <submittedName>
        <fullName evidence="5">LacI family transcriptional regulator</fullName>
    </submittedName>
</protein>
<keyword evidence="2" id="KW-0238">DNA-binding</keyword>
<name>A0A2S5GDT2_9BACL</name>
<organism evidence="5 6">
    <name type="scientific">Jeotgalibacillus proteolyticus</name>
    <dbReference type="NCBI Taxonomy" id="2082395"/>
    <lineage>
        <taxon>Bacteria</taxon>
        <taxon>Bacillati</taxon>
        <taxon>Bacillota</taxon>
        <taxon>Bacilli</taxon>
        <taxon>Bacillales</taxon>
        <taxon>Caryophanaceae</taxon>
        <taxon>Jeotgalibacillus</taxon>
    </lineage>
</organism>
<dbReference type="PROSITE" id="PS50932">
    <property type="entry name" value="HTH_LACI_2"/>
    <property type="match status" value="1"/>
</dbReference>
<dbReference type="SUPFAM" id="SSF53822">
    <property type="entry name" value="Periplasmic binding protein-like I"/>
    <property type="match status" value="1"/>
</dbReference>
<dbReference type="Proteomes" id="UP000239047">
    <property type="component" value="Unassembled WGS sequence"/>
</dbReference>
<dbReference type="Pfam" id="PF13377">
    <property type="entry name" value="Peripla_BP_3"/>
    <property type="match status" value="1"/>
</dbReference>
<dbReference type="PROSITE" id="PS00356">
    <property type="entry name" value="HTH_LACI_1"/>
    <property type="match status" value="1"/>
</dbReference>
<evidence type="ECO:0000313" key="5">
    <source>
        <dbReference type="EMBL" id="PPA71071.1"/>
    </source>
</evidence>
<dbReference type="RefSeq" id="WP_104057820.1">
    <property type="nucleotide sequence ID" value="NZ_PREZ01000003.1"/>
</dbReference>
<keyword evidence="3" id="KW-0804">Transcription</keyword>
<dbReference type="PANTHER" id="PTHR30146">
    <property type="entry name" value="LACI-RELATED TRANSCRIPTIONAL REPRESSOR"/>
    <property type="match status" value="1"/>
</dbReference>
<dbReference type="GO" id="GO:0003700">
    <property type="term" value="F:DNA-binding transcription factor activity"/>
    <property type="evidence" value="ECO:0007669"/>
    <property type="project" value="TreeGrafter"/>
</dbReference>
<dbReference type="InterPro" id="IPR010982">
    <property type="entry name" value="Lambda_DNA-bd_dom_sf"/>
</dbReference>
<reference evidence="5 6" key="1">
    <citation type="submission" date="2018-02" db="EMBL/GenBank/DDBJ databases">
        <title>Jeotgalibacillus proteolyticum sp. nov. a protease producing bacterium isolated from ocean sediments of Laizhou Bay.</title>
        <authorList>
            <person name="Li Y."/>
        </authorList>
    </citation>
    <scope>NUCLEOTIDE SEQUENCE [LARGE SCALE GENOMIC DNA]</scope>
    <source>
        <strain evidence="5 6">22-7</strain>
    </source>
</reference>
<evidence type="ECO:0000313" key="6">
    <source>
        <dbReference type="Proteomes" id="UP000239047"/>
    </source>
</evidence>
<dbReference type="InterPro" id="IPR046335">
    <property type="entry name" value="LacI/GalR-like_sensor"/>
</dbReference>
<dbReference type="CDD" id="cd01392">
    <property type="entry name" value="HTH_LacI"/>
    <property type="match status" value="1"/>
</dbReference>
<evidence type="ECO:0000256" key="3">
    <source>
        <dbReference type="ARBA" id="ARBA00023163"/>
    </source>
</evidence>
<comment type="caution">
    <text evidence="5">The sequence shown here is derived from an EMBL/GenBank/DDBJ whole genome shotgun (WGS) entry which is preliminary data.</text>
</comment>
<dbReference type="Gene3D" id="1.10.260.40">
    <property type="entry name" value="lambda repressor-like DNA-binding domains"/>
    <property type="match status" value="1"/>
</dbReference>
<dbReference type="AlphaFoldDB" id="A0A2S5GDT2"/>
<dbReference type="InterPro" id="IPR000843">
    <property type="entry name" value="HTH_LacI"/>
</dbReference>
<dbReference type="Gene3D" id="3.40.50.2300">
    <property type="match status" value="2"/>
</dbReference>
<dbReference type="InterPro" id="IPR028082">
    <property type="entry name" value="Peripla_BP_I"/>
</dbReference>
<gene>
    <name evidence="5" type="ORF">C4B60_09865</name>
</gene>
<evidence type="ECO:0000259" key="4">
    <source>
        <dbReference type="PROSITE" id="PS50932"/>
    </source>
</evidence>
<sequence length="346" mass="38363">MKNKSTIRDVAKLAGVSSATVSYVLNGVKKVSDDTKQRVLKSVEELNYYPDFTAISLSKSKSNLIGVMVPLITDSPASMFKKNQYYHEFLSGVEMIARNNNFDTMISGVGDPEECSNWVKKRNLDGLIFVGLFPENLYLEMSKLDIPIVLIDSYEEHANRYLNVQIDDELGGYAATRHLIELGHEKIVFVATSLASSPVDRKRYDGYKRAITEFHLPLDDRLTIETNDIAFDYGYKAGESIVRSSVHCTAVVAVSDNLAIGIIKALQDNGKRIPEDYSIVGFDDIAISQYITPSLTTVRQDVFDKGKTATELLMKSINDTDAPSPSGTTAVELPIKLIIRDSTKAL</sequence>
<proteinExistence type="predicted"/>
<keyword evidence="1" id="KW-0805">Transcription regulation</keyword>
<dbReference type="CDD" id="cd06267">
    <property type="entry name" value="PBP1_LacI_sugar_binding-like"/>
    <property type="match status" value="1"/>
</dbReference>
<dbReference type="OrthoDB" id="9775106at2"/>
<evidence type="ECO:0000256" key="1">
    <source>
        <dbReference type="ARBA" id="ARBA00023015"/>
    </source>
</evidence>
<dbReference type="PRINTS" id="PR00036">
    <property type="entry name" value="HTHLACI"/>
</dbReference>